<dbReference type="GO" id="GO:0045087">
    <property type="term" value="P:innate immune response"/>
    <property type="evidence" value="ECO:0007669"/>
    <property type="project" value="TreeGrafter"/>
</dbReference>
<dbReference type="GeneID" id="9798045"/>
<accession>A0A6A5GHG7</accession>
<dbReference type="Pfam" id="PF01827">
    <property type="entry name" value="FTH"/>
    <property type="match status" value="3"/>
</dbReference>
<dbReference type="Pfam" id="PF00646">
    <property type="entry name" value="F-box"/>
    <property type="match status" value="2"/>
</dbReference>
<dbReference type="InterPro" id="IPR036047">
    <property type="entry name" value="F-box-like_dom_sf"/>
</dbReference>
<dbReference type="KEGG" id="crq:GCK72_021193"/>
<dbReference type="Proteomes" id="UP000483820">
    <property type="component" value="Chromosome V"/>
</dbReference>
<dbReference type="PANTHER" id="PTHR23015">
    <property type="entry name" value="UNCHARACTERIZED C.ELEGANS PROTEIN"/>
    <property type="match status" value="1"/>
</dbReference>
<evidence type="ECO:0000259" key="1">
    <source>
        <dbReference type="PROSITE" id="PS50181"/>
    </source>
</evidence>
<name>A0A6A5GHG7_CAERE</name>
<evidence type="ECO:0000313" key="2">
    <source>
        <dbReference type="EMBL" id="KAF1754630.1"/>
    </source>
</evidence>
<dbReference type="InterPro" id="IPR040161">
    <property type="entry name" value="FB224"/>
</dbReference>
<feature type="domain" description="F-box" evidence="1">
    <location>
        <begin position="449"/>
        <end position="496"/>
    </location>
</feature>
<dbReference type="SMART" id="SM00256">
    <property type="entry name" value="FBOX"/>
    <property type="match status" value="3"/>
</dbReference>
<dbReference type="PROSITE" id="PS50181">
    <property type="entry name" value="FBOX"/>
    <property type="match status" value="2"/>
</dbReference>
<dbReference type="InterPro" id="IPR002900">
    <property type="entry name" value="DUF38/FTH_CAE_spp"/>
</dbReference>
<protein>
    <recommendedName>
        <fullName evidence="1">F-box domain-containing protein</fullName>
    </recommendedName>
</protein>
<comment type="caution">
    <text evidence="2">The sequence shown here is derived from an EMBL/GenBank/DDBJ whole genome shotgun (WGS) entry which is preliminary data.</text>
</comment>
<dbReference type="AlphaFoldDB" id="A0A6A5GHG7"/>
<reference evidence="2 3" key="1">
    <citation type="submission" date="2019-12" db="EMBL/GenBank/DDBJ databases">
        <title>Chromosome-level assembly of the Caenorhabditis remanei genome.</title>
        <authorList>
            <person name="Teterina A.A."/>
            <person name="Willis J.H."/>
            <person name="Phillips P.C."/>
        </authorList>
    </citation>
    <scope>NUCLEOTIDE SEQUENCE [LARGE SCALE GENOMIC DNA]</scope>
    <source>
        <strain evidence="2 3">PX506</strain>
        <tissue evidence="2">Whole organism</tissue>
    </source>
</reference>
<dbReference type="CDD" id="cd22150">
    <property type="entry name" value="F-box_CeFBXA-like"/>
    <property type="match status" value="2"/>
</dbReference>
<dbReference type="EMBL" id="WUAV01000005">
    <property type="protein sequence ID" value="KAF1754630.1"/>
    <property type="molecule type" value="Genomic_DNA"/>
</dbReference>
<evidence type="ECO:0000313" key="3">
    <source>
        <dbReference type="Proteomes" id="UP000483820"/>
    </source>
</evidence>
<dbReference type="SUPFAM" id="SSF81383">
    <property type="entry name" value="F-box domain"/>
    <property type="match status" value="1"/>
</dbReference>
<feature type="domain" description="F-box" evidence="1">
    <location>
        <begin position="83"/>
        <end position="130"/>
    </location>
</feature>
<dbReference type="RefSeq" id="XP_053583008.1">
    <property type="nucleotide sequence ID" value="XM_053734095.1"/>
</dbReference>
<sequence>MADVTGRVPWAIRRRILEEYRKVETKIATNPKLWRSVAFRAHKRIYENMGGDFVNYPEFEFWFSRFLQGNFNLHHDRRSDPKARSFTDLPLDVFENIGEYLELEDRMRLRDVCKDVRFQVDNWDLKVDEISYSDRNDWRAFNRSSPGFYRDPISFVTSVLKLPNLQLEKLSIYIQDGCWKELIRELDRSNRKLHVKKVKFVSLYNSSKFDVHFMVPKVLEEITLYIKNPKYEGMYEMIESEQCKSAKMVHIYTPTVTSKFPLEALYNCPRFTLKLGGKPALNLKAAFLKNLMKKGEVRECVLYAESGIMDYFREPFKKMGAPTSRMMIPVIRSRHRRFPIPGTNEFYELESKLGFTHLTETLQTNKMDEVIDTDSLATRRLILEEFEKVQEHIATNPELWRKLSFEGHEKLCKVMGADFIDYPEFEFWFLRFVQGNLELDYDRSSDPKTRSFTDLPLEIFENVGEYLELHDRLKLRDVCKDFRAHVDNWDLKVAMLWYLSANHWQFHQSGREPYRPWSRSRSIELDEDYRFSPRNPISFVMNVLKHPKLRLEKLEIDQQDDYWKEFIKELDESNQKLHVKKVEFGYNHLSKIDLHFMVPGVLEEIKLFIENPKRKEIIEIVESEQCQSAKMVHIKSPTVTSRFPLDALYNCPRFSLQLDGSADGLKAAFLKKLMKKGKVEKCVLYADSQIMKYFNEPKAMVPNFPSLRRYPIPETNDFYEIEYQGDAIKNRKIFQKIPHIKMAEFIKNNPKVFRTCIFYEFSDRKPIFESYKELRKRLDNDVDYQEFEFWYMRFSHGKFDLDYDRSFDPKTRSFIDLPPNVMERIGRYLDLRNRFNLRIAATEEIRCMIDSWDPKVTEIEYIHYMKPQYSRVLMKNKISSPFESRLYEYSRLERDNLMSVLKNPKLRLDKLKIRCYDEKWRGIIEELSQSNHKLFVKKYEMTNKSSKGSITLDFLEPSALEEVNLYFCDSAEKMSEIVKSENCQGLKMLTIKNSFPMTVLPFESFYNCPRFTLIFYSKICEEKLVEFVKNLMNTAHLEICHLKVAPNKNKFETQRIGQLLNRDDTYIRHRPNLRRYPIPKSREFYEIEFGETNIRVERKK</sequence>
<gene>
    <name evidence="2" type="ORF">GCK72_021193</name>
</gene>
<dbReference type="InterPro" id="IPR041426">
    <property type="entry name" value="Mos1_HTH"/>
</dbReference>
<dbReference type="PANTHER" id="PTHR23015:SF4">
    <property type="entry name" value="DUF38 DOMAIN-CONTAINING PROTEIN-RELATED"/>
    <property type="match status" value="1"/>
</dbReference>
<dbReference type="CTD" id="9798045"/>
<organism evidence="2 3">
    <name type="scientific">Caenorhabditis remanei</name>
    <name type="common">Caenorhabditis vulgaris</name>
    <dbReference type="NCBI Taxonomy" id="31234"/>
    <lineage>
        <taxon>Eukaryota</taxon>
        <taxon>Metazoa</taxon>
        <taxon>Ecdysozoa</taxon>
        <taxon>Nematoda</taxon>
        <taxon>Chromadorea</taxon>
        <taxon>Rhabditida</taxon>
        <taxon>Rhabditina</taxon>
        <taxon>Rhabditomorpha</taxon>
        <taxon>Rhabditoidea</taxon>
        <taxon>Rhabditidae</taxon>
        <taxon>Peloderinae</taxon>
        <taxon>Caenorhabditis</taxon>
    </lineage>
</organism>
<dbReference type="Pfam" id="PF17906">
    <property type="entry name" value="HTH_48"/>
    <property type="match status" value="3"/>
</dbReference>
<proteinExistence type="predicted"/>
<dbReference type="InterPro" id="IPR001810">
    <property type="entry name" value="F-box_dom"/>
</dbReference>